<evidence type="ECO:0000256" key="1">
    <source>
        <dbReference type="ARBA" id="ARBA00005303"/>
    </source>
</evidence>
<dbReference type="SUPFAM" id="SSF160631">
    <property type="entry name" value="SMI1/KNR4-like"/>
    <property type="match status" value="1"/>
</dbReference>
<dbReference type="GO" id="GO:0030674">
    <property type="term" value="F:protein-macromolecule adaptor activity"/>
    <property type="evidence" value="ECO:0007669"/>
    <property type="project" value="EnsemblFungi"/>
</dbReference>
<dbReference type="InterPro" id="IPR051873">
    <property type="entry name" value="KNR4/SMI1_regulator"/>
</dbReference>
<proteinExistence type="inferred from homology"/>
<keyword evidence="5" id="KW-1185">Reference proteome</keyword>
<dbReference type="InterPro" id="IPR009203">
    <property type="entry name" value="Knr4/Smi1"/>
</dbReference>
<dbReference type="GO" id="GO:0070880">
    <property type="term" value="P:fungal-type cell wall beta-glucan biosynthetic process"/>
    <property type="evidence" value="ECO:0007669"/>
    <property type="project" value="TreeGrafter"/>
</dbReference>
<dbReference type="eggNOG" id="ENOG502QTAZ">
    <property type="taxonomic scope" value="Eukaryota"/>
</dbReference>
<dbReference type="Gene3D" id="3.40.1580.10">
    <property type="entry name" value="SMI1/KNR4-like"/>
    <property type="match status" value="1"/>
</dbReference>
<feature type="compositionally biased region" description="Polar residues" evidence="2">
    <location>
        <begin position="41"/>
        <end position="84"/>
    </location>
</feature>
<dbReference type="GO" id="GO:0043332">
    <property type="term" value="C:mating projection tip"/>
    <property type="evidence" value="ECO:0007669"/>
    <property type="project" value="TreeGrafter"/>
</dbReference>
<name>S9W5Y7_SCHCR</name>
<dbReference type="InterPro" id="IPR018958">
    <property type="entry name" value="Knr4/Smi1-like_dom"/>
</dbReference>
<dbReference type="RefSeq" id="XP_013020919.1">
    <property type="nucleotide sequence ID" value="XM_013165465.1"/>
</dbReference>
<sequence length="486" mass="53900">MTKNAFSSMADSVSSFFQSLTTSNRHADPSFNPSRRDKQSRLPTPLQSIATSGYTGVNASQTGLLSDSRSNSTQNLSNVSSQAPTKVPYVPGSRSNELANSAMDIQMQDISPNGTASLPAPVSESWRRIDRWAEENYYELYCQLCPGATAADVDSLEYELECTLPRDVRESLYIHDGQDRGGQLTGILFGITLLDIEEIEEESELWRRVAQSYAEATIAGKIDQAVASRQSSFPPGAVQCVYAHPGWIPFAKDFVGNNIAVDLAPGPAGHWGQVILFGRDQDTKYVIARSWADFLAIVAYDMENGKWIVDEEDNSLRLIYGPPREQWSYLDILKYRARKAERRKHKKQETKKTAVVPKDQGNPNEQDLSSSTAVLESGLEDVPLYGHSKDDDHLLKKEAEEEDLGLMDTPQNNKPMSLVSDDKEITKKPATADAEEASITRSDEVEKNESTSEAKKEVSNESEKEAVNDTASKGEEREASNEQKEE</sequence>
<feature type="compositionally biased region" description="Polar residues" evidence="2">
    <location>
        <begin position="361"/>
        <end position="370"/>
    </location>
</feature>
<dbReference type="InterPro" id="IPR037883">
    <property type="entry name" value="Knr4/Smi1-like_sf"/>
</dbReference>
<feature type="compositionally biased region" description="Basic and acidic residues" evidence="2">
    <location>
        <begin position="441"/>
        <end position="486"/>
    </location>
</feature>
<comment type="similarity">
    <text evidence="1">Belongs to the KNR4/SMI1 family.</text>
</comment>
<dbReference type="AlphaFoldDB" id="S9W5Y7"/>
<dbReference type="PANTHER" id="PTHR47432:SF1">
    <property type="entry name" value="CELL WALL ASSEMBLY REGULATOR SMI1"/>
    <property type="match status" value="1"/>
</dbReference>
<dbReference type="GeneID" id="25037125"/>
<dbReference type="HOGENOM" id="CLU_024700_0_0_1"/>
<dbReference type="STRING" id="653667.S9W5Y7"/>
<dbReference type="OrthoDB" id="2305498at2759"/>
<dbReference type="OMA" id="WAEENYY"/>
<gene>
    <name evidence="4" type="ORF">SPOG_02803</name>
</gene>
<feature type="domain" description="Knr4/Smi1-like" evidence="3">
    <location>
        <begin position="147"/>
        <end position="297"/>
    </location>
</feature>
<feature type="region of interest" description="Disordered" evidence="2">
    <location>
        <begin position="21"/>
        <end position="90"/>
    </location>
</feature>
<dbReference type="Pfam" id="PF09346">
    <property type="entry name" value="SMI1_KNR4"/>
    <property type="match status" value="1"/>
</dbReference>
<feature type="region of interest" description="Disordered" evidence="2">
    <location>
        <begin position="341"/>
        <end position="370"/>
    </location>
</feature>
<dbReference type="PANTHER" id="PTHR47432">
    <property type="entry name" value="CELL WALL ASSEMBLY REGULATOR SMI1"/>
    <property type="match status" value="1"/>
</dbReference>
<protein>
    <submittedName>
        <fullName evidence="4">Cell wall biosynthesis/cell cycle regulator</fullName>
    </submittedName>
</protein>
<dbReference type="EMBL" id="KE546988">
    <property type="protein sequence ID" value="EPY53974.1"/>
    <property type="molecule type" value="Genomic_DNA"/>
</dbReference>
<dbReference type="SMART" id="SM00860">
    <property type="entry name" value="SMI1_KNR4"/>
    <property type="match status" value="1"/>
</dbReference>
<feature type="region of interest" description="Disordered" evidence="2">
    <location>
        <begin position="402"/>
        <end position="486"/>
    </location>
</feature>
<dbReference type="Proteomes" id="UP000015464">
    <property type="component" value="Unassembled WGS sequence"/>
</dbReference>
<dbReference type="GO" id="GO:0032153">
    <property type="term" value="C:cell division site"/>
    <property type="evidence" value="ECO:0007669"/>
    <property type="project" value="EnsemblFungi"/>
</dbReference>
<evidence type="ECO:0000313" key="5">
    <source>
        <dbReference type="Proteomes" id="UP000015464"/>
    </source>
</evidence>
<organism evidence="4 5">
    <name type="scientific">Schizosaccharomyces cryophilus (strain OY26 / ATCC MYA-4695 / CBS 11777 / NBRC 106824 / NRRL Y48691)</name>
    <name type="common">Fission yeast</name>
    <dbReference type="NCBI Taxonomy" id="653667"/>
    <lineage>
        <taxon>Eukaryota</taxon>
        <taxon>Fungi</taxon>
        <taxon>Dikarya</taxon>
        <taxon>Ascomycota</taxon>
        <taxon>Taphrinomycotina</taxon>
        <taxon>Schizosaccharomycetes</taxon>
        <taxon>Schizosaccharomycetales</taxon>
        <taxon>Schizosaccharomycetaceae</taxon>
        <taxon>Schizosaccharomyces</taxon>
    </lineage>
</organism>
<reference evidence="4 5" key="1">
    <citation type="journal article" date="2011" name="Science">
        <title>Comparative functional genomics of the fission yeasts.</title>
        <authorList>
            <person name="Rhind N."/>
            <person name="Chen Z."/>
            <person name="Yassour M."/>
            <person name="Thompson D.A."/>
            <person name="Haas B.J."/>
            <person name="Habib N."/>
            <person name="Wapinski I."/>
            <person name="Roy S."/>
            <person name="Lin M.F."/>
            <person name="Heiman D.I."/>
            <person name="Young S.K."/>
            <person name="Furuya K."/>
            <person name="Guo Y."/>
            <person name="Pidoux A."/>
            <person name="Chen H.M."/>
            <person name="Robbertse B."/>
            <person name="Goldberg J.M."/>
            <person name="Aoki K."/>
            <person name="Bayne E.H."/>
            <person name="Berlin A.M."/>
            <person name="Desjardins C.A."/>
            <person name="Dobbs E."/>
            <person name="Dukaj L."/>
            <person name="Fan L."/>
            <person name="FitzGerald M.G."/>
            <person name="French C."/>
            <person name="Gujja S."/>
            <person name="Hansen K."/>
            <person name="Keifenheim D."/>
            <person name="Levin J.Z."/>
            <person name="Mosher R.A."/>
            <person name="Mueller C.A."/>
            <person name="Pfiffner J."/>
            <person name="Priest M."/>
            <person name="Russ C."/>
            <person name="Smialowska A."/>
            <person name="Swoboda P."/>
            <person name="Sykes S.M."/>
            <person name="Vaughn M."/>
            <person name="Vengrova S."/>
            <person name="Yoder R."/>
            <person name="Zeng Q."/>
            <person name="Allshire R."/>
            <person name="Baulcombe D."/>
            <person name="Birren B.W."/>
            <person name="Brown W."/>
            <person name="Ekwall K."/>
            <person name="Kellis M."/>
            <person name="Leatherwood J."/>
            <person name="Levin H."/>
            <person name="Margalit H."/>
            <person name="Martienssen R."/>
            <person name="Nieduszynski C.A."/>
            <person name="Spatafora J.W."/>
            <person name="Friedman N."/>
            <person name="Dalgaard J.Z."/>
            <person name="Baumann P."/>
            <person name="Niki H."/>
            <person name="Regev A."/>
            <person name="Nusbaum C."/>
        </authorList>
    </citation>
    <scope>NUCLEOTIDE SEQUENCE [LARGE SCALE GENOMIC DNA]</scope>
    <source>
        <strain evidence="5">OY26 / ATCC MYA-4695 / CBS 11777 / NBRC 106824 / NRRL Y48691</strain>
    </source>
</reference>
<dbReference type="GO" id="GO:0097708">
    <property type="term" value="C:intracellular vesicle"/>
    <property type="evidence" value="ECO:0007669"/>
    <property type="project" value="EnsemblFungi"/>
</dbReference>
<accession>S9W5Y7</accession>
<evidence type="ECO:0000313" key="4">
    <source>
        <dbReference type="EMBL" id="EPY53974.1"/>
    </source>
</evidence>
<evidence type="ECO:0000259" key="3">
    <source>
        <dbReference type="SMART" id="SM00860"/>
    </source>
</evidence>
<evidence type="ECO:0000256" key="2">
    <source>
        <dbReference type="SAM" id="MobiDB-lite"/>
    </source>
</evidence>
<dbReference type="PIRSF" id="PIRSF017023">
    <property type="entry name" value="KNR4"/>
    <property type="match status" value="1"/>
</dbReference>